<evidence type="ECO:0000259" key="5">
    <source>
        <dbReference type="Pfam" id="PF26168"/>
    </source>
</evidence>
<dbReference type="Gene3D" id="3.40.50.2000">
    <property type="entry name" value="Glycogen Phosphorylase B"/>
    <property type="match status" value="4"/>
</dbReference>
<dbReference type="PANTHER" id="PTHR48047:SF232">
    <property type="entry name" value="GLYCOSYLTRANSFERASE"/>
    <property type="match status" value="1"/>
</dbReference>
<evidence type="ECO:0000256" key="4">
    <source>
        <dbReference type="SAM" id="MobiDB-lite"/>
    </source>
</evidence>
<evidence type="ECO:0000256" key="1">
    <source>
        <dbReference type="ARBA" id="ARBA00009995"/>
    </source>
</evidence>
<evidence type="ECO:0000256" key="2">
    <source>
        <dbReference type="ARBA" id="ARBA00022676"/>
    </source>
</evidence>
<evidence type="ECO:0000313" key="7">
    <source>
        <dbReference type="Proteomes" id="UP001177003"/>
    </source>
</evidence>
<dbReference type="Pfam" id="PF26168">
    <property type="entry name" value="Glyco_transf_N"/>
    <property type="match status" value="1"/>
</dbReference>
<dbReference type="PANTHER" id="PTHR48047">
    <property type="entry name" value="GLYCOSYLTRANSFERASE"/>
    <property type="match status" value="1"/>
</dbReference>
<protein>
    <recommendedName>
        <fullName evidence="5">Glycosyltransferase N-terminal domain-containing protein</fullName>
    </recommendedName>
</protein>
<dbReference type="EMBL" id="OX465077">
    <property type="protein sequence ID" value="CAI9268024.1"/>
    <property type="molecule type" value="Genomic_DNA"/>
</dbReference>
<accession>A0AA35V0B7</accession>
<dbReference type="Proteomes" id="UP001177003">
    <property type="component" value="Chromosome 1"/>
</dbReference>
<dbReference type="InterPro" id="IPR002213">
    <property type="entry name" value="UDP_glucos_trans"/>
</dbReference>
<dbReference type="SUPFAM" id="SSF53756">
    <property type="entry name" value="UDP-Glycosyltransferase/glycogen phosphorylase"/>
    <property type="match status" value="1"/>
</dbReference>
<reference evidence="6" key="1">
    <citation type="submission" date="2023-04" db="EMBL/GenBank/DDBJ databases">
        <authorList>
            <person name="Vijverberg K."/>
            <person name="Xiong W."/>
            <person name="Schranz E."/>
        </authorList>
    </citation>
    <scope>NUCLEOTIDE SEQUENCE</scope>
</reference>
<keyword evidence="2" id="KW-0328">Glycosyltransferase</keyword>
<evidence type="ECO:0000256" key="3">
    <source>
        <dbReference type="ARBA" id="ARBA00022679"/>
    </source>
</evidence>
<comment type="similarity">
    <text evidence="1">Belongs to the UDP-glycosyltransferase family.</text>
</comment>
<dbReference type="InterPro" id="IPR058980">
    <property type="entry name" value="Glyco_transf_N"/>
</dbReference>
<gene>
    <name evidence="6" type="ORF">LSALG_LOCUS8473</name>
</gene>
<dbReference type="Pfam" id="PF00201">
    <property type="entry name" value="UDPGT"/>
    <property type="match status" value="1"/>
</dbReference>
<dbReference type="GO" id="GO:0035251">
    <property type="term" value="F:UDP-glucosyltransferase activity"/>
    <property type="evidence" value="ECO:0007669"/>
    <property type="project" value="TreeGrafter"/>
</dbReference>
<sequence>MASPSSDLHFILFPLMAQGHMIPMVDIARMLAQRGVLVTIITTPLNANRYKSVTDRAIKSNLKIQVLELKLPLAEVGLPEGCESFDLIPSTALVVKFFDAIAMLEEPTESMLQRLTPAPSCIISDSGLPWTTGLAKRLNIPRLVFYGPGCYTYLCIHIVANTRILDEIKSDSEYFVLPGLPDRIEVTKPQASDWPKRDSKERMEMFQRIEEAGKAAYGIVVNSFDELEPKYVEEFAKAKDKKVWCIGPVSLCNRSFLDVAERGSKASINEHDCLKWLDLREPGSVVYVCLGSLSYASTEQVIELGLGLELSNKPFIWFIRETNEELKRWLLEEAYEERIKDRGLMVFGWAPQILILSHAAVGGFITHYVLKIGVRIGAEVPVSFGERDNLKVMVKREDVKIAVEGLMNDDEEGKARRKRAKELGEMSKRAMEEGGSSHNNMTSMIQEISEEVAKNNKPFQDYR</sequence>
<name>A0AA35V0B7_LACSI</name>
<dbReference type="FunFam" id="3.40.50.2000:FF:000071">
    <property type="entry name" value="Glycosyltransferase"/>
    <property type="match status" value="1"/>
</dbReference>
<evidence type="ECO:0000313" key="6">
    <source>
        <dbReference type="EMBL" id="CAI9268024.1"/>
    </source>
</evidence>
<dbReference type="CDD" id="cd03784">
    <property type="entry name" value="GT1_Gtf-like"/>
    <property type="match status" value="1"/>
</dbReference>
<proteinExistence type="inferred from homology"/>
<feature type="region of interest" description="Disordered" evidence="4">
    <location>
        <begin position="412"/>
        <end position="440"/>
    </location>
</feature>
<organism evidence="6 7">
    <name type="scientific">Lactuca saligna</name>
    <name type="common">Willowleaf lettuce</name>
    <dbReference type="NCBI Taxonomy" id="75948"/>
    <lineage>
        <taxon>Eukaryota</taxon>
        <taxon>Viridiplantae</taxon>
        <taxon>Streptophyta</taxon>
        <taxon>Embryophyta</taxon>
        <taxon>Tracheophyta</taxon>
        <taxon>Spermatophyta</taxon>
        <taxon>Magnoliopsida</taxon>
        <taxon>eudicotyledons</taxon>
        <taxon>Gunneridae</taxon>
        <taxon>Pentapetalae</taxon>
        <taxon>asterids</taxon>
        <taxon>campanulids</taxon>
        <taxon>Asterales</taxon>
        <taxon>Asteraceae</taxon>
        <taxon>Cichorioideae</taxon>
        <taxon>Cichorieae</taxon>
        <taxon>Lactucinae</taxon>
        <taxon>Lactuca</taxon>
    </lineage>
</organism>
<keyword evidence="3" id="KW-0808">Transferase</keyword>
<feature type="domain" description="Glycosyltransferase N-terminal" evidence="5">
    <location>
        <begin position="11"/>
        <end position="249"/>
    </location>
</feature>
<dbReference type="AlphaFoldDB" id="A0AA35V0B7"/>
<feature type="compositionally biased region" description="Basic and acidic residues" evidence="4">
    <location>
        <begin position="421"/>
        <end position="432"/>
    </location>
</feature>
<keyword evidence="7" id="KW-1185">Reference proteome</keyword>